<reference evidence="8" key="1">
    <citation type="journal article" date="2017" name="Plant J.">
        <title>The pomegranate (Punica granatum L.) genome and the genomics of punicalagin biosynthesis.</title>
        <authorList>
            <person name="Qin G."/>
            <person name="Xu C."/>
            <person name="Ming R."/>
            <person name="Tang H."/>
            <person name="Guyot R."/>
            <person name="Kramer E.M."/>
            <person name="Hu Y."/>
            <person name="Yi X."/>
            <person name="Qi Y."/>
            <person name="Xu X."/>
            <person name="Gao Z."/>
            <person name="Pan H."/>
            <person name="Jian J."/>
            <person name="Tian Y."/>
            <person name="Yue Z."/>
            <person name="Xu Y."/>
        </authorList>
    </citation>
    <scope>NUCLEOTIDE SEQUENCE [LARGE SCALE GENOMIC DNA]</scope>
    <source>
        <strain evidence="8">cv. Dabenzi</strain>
    </source>
</reference>
<dbReference type="InterPro" id="IPR036396">
    <property type="entry name" value="Cyt_P450_sf"/>
</dbReference>
<keyword evidence="5" id="KW-0408">Iron</keyword>
<protein>
    <submittedName>
        <fullName evidence="7">Uncharacterized protein</fullName>
    </submittedName>
</protein>
<dbReference type="EMBL" id="MTKT01004609">
    <property type="protein sequence ID" value="OWM70829.1"/>
    <property type="molecule type" value="Genomic_DNA"/>
</dbReference>
<evidence type="ECO:0000313" key="8">
    <source>
        <dbReference type="Proteomes" id="UP000197138"/>
    </source>
</evidence>
<dbReference type="SUPFAM" id="SSF48264">
    <property type="entry name" value="Cytochrome P450"/>
    <property type="match status" value="1"/>
</dbReference>
<dbReference type="Pfam" id="PF00067">
    <property type="entry name" value="p450"/>
    <property type="match status" value="1"/>
</dbReference>
<dbReference type="Proteomes" id="UP000197138">
    <property type="component" value="Unassembled WGS sequence"/>
</dbReference>
<dbReference type="PRINTS" id="PR00463">
    <property type="entry name" value="EP450I"/>
</dbReference>
<dbReference type="GO" id="GO:0020037">
    <property type="term" value="F:heme binding"/>
    <property type="evidence" value="ECO:0007669"/>
    <property type="project" value="InterPro"/>
</dbReference>
<dbReference type="GO" id="GO:0016705">
    <property type="term" value="F:oxidoreductase activity, acting on paired donors, with incorporation or reduction of molecular oxygen"/>
    <property type="evidence" value="ECO:0007669"/>
    <property type="project" value="InterPro"/>
</dbReference>
<keyword evidence="3" id="KW-0479">Metal-binding</keyword>
<keyword evidence="6" id="KW-0503">Monooxygenase</keyword>
<dbReference type="PANTHER" id="PTHR47947:SF3">
    <property type="entry name" value="CYTOCHROME P450 81D1-LIKE"/>
    <property type="match status" value="1"/>
</dbReference>
<evidence type="ECO:0000256" key="3">
    <source>
        <dbReference type="ARBA" id="ARBA00022723"/>
    </source>
</evidence>
<evidence type="ECO:0000256" key="6">
    <source>
        <dbReference type="ARBA" id="ARBA00023033"/>
    </source>
</evidence>
<proteinExistence type="inferred from homology"/>
<comment type="caution">
    <text evidence="7">The sequence shown here is derived from an EMBL/GenBank/DDBJ whole genome shotgun (WGS) entry which is preliminary data.</text>
</comment>
<dbReference type="GO" id="GO:0004497">
    <property type="term" value="F:monooxygenase activity"/>
    <property type="evidence" value="ECO:0007669"/>
    <property type="project" value="UniProtKB-KW"/>
</dbReference>
<dbReference type="PANTHER" id="PTHR47947">
    <property type="entry name" value="CYTOCHROME P450 82C3-RELATED"/>
    <property type="match status" value="1"/>
</dbReference>
<evidence type="ECO:0000313" key="7">
    <source>
        <dbReference type="EMBL" id="OWM70829.1"/>
    </source>
</evidence>
<sequence>MLVAGTDTSATTVEWVMALFLNHPEALAEVQIEIDSVVGHDRLVEDSDLQNLTCLQSVSSLKHFDSIHQPRSHFLMNPLRMPLFVASTRACPGPGATLGRLVVGLIVGALIQCFKWQRFGVEEIDMAEGSGCTMPPATPVEALCKPREKNDAVSSQFTSP</sequence>
<evidence type="ECO:0000256" key="1">
    <source>
        <dbReference type="ARBA" id="ARBA00010617"/>
    </source>
</evidence>
<dbReference type="InterPro" id="IPR050651">
    <property type="entry name" value="Plant_Cytochrome_P450_Monoox"/>
</dbReference>
<accession>A0A218WEA2</accession>
<dbReference type="InterPro" id="IPR001128">
    <property type="entry name" value="Cyt_P450"/>
</dbReference>
<gene>
    <name evidence="7" type="ORF">CDL15_Pgr014502</name>
</gene>
<comment type="similarity">
    <text evidence="1">Belongs to the cytochrome P450 family.</text>
</comment>
<evidence type="ECO:0000256" key="4">
    <source>
        <dbReference type="ARBA" id="ARBA00023002"/>
    </source>
</evidence>
<dbReference type="GO" id="GO:0005506">
    <property type="term" value="F:iron ion binding"/>
    <property type="evidence" value="ECO:0007669"/>
    <property type="project" value="InterPro"/>
</dbReference>
<dbReference type="AlphaFoldDB" id="A0A218WEA2"/>
<keyword evidence="4" id="KW-0560">Oxidoreductase</keyword>
<dbReference type="InterPro" id="IPR002401">
    <property type="entry name" value="Cyt_P450_E_grp-I"/>
</dbReference>
<name>A0A218WEA2_PUNGR</name>
<evidence type="ECO:0000256" key="2">
    <source>
        <dbReference type="ARBA" id="ARBA00022617"/>
    </source>
</evidence>
<evidence type="ECO:0000256" key="5">
    <source>
        <dbReference type="ARBA" id="ARBA00023004"/>
    </source>
</evidence>
<dbReference type="Gene3D" id="1.10.630.10">
    <property type="entry name" value="Cytochrome P450"/>
    <property type="match status" value="1"/>
</dbReference>
<organism evidence="7 8">
    <name type="scientific">Punica granatum</name>
    <name type="common">Pomegranate</name>
    <dbReference type="NCBI Taxonomy" id="22663"/>
    <lineage>
        <taxon>Eukaryota</taxon>
        <taxon>Viridiplantae</taxon>
        <taxon>Streptophyta</taxon>
        <taxon>Embryophyta</taxon>
        <taxon>Tracheophyta</taxon>
        <taxon>Spermatophyta</taxon>
        <taxon>Magnoliopsida</taxon>
        <taxon>eudicotyledons</taxon>
        <taxon>Gunneridae</taxon>
        <taxon>Pentapetalae</taxon>
        <taxon>rosids</taxon>
        <taxon>malvids</taxon>
        <taxon>Myrtales</taxon>
        <taxon>Lythraceae</taxon>
        <taxon>Punica</taxon>
    </lineage>
</organism>
<keyword evidence="2" id="KW-0349">Heme</keyword>